<dbReference type="InterPro" id="IPR001478">
    <property type="entry name" value="PDZ"/>
</dbReference>
<feature type="compositionally biased region" description="Acidic residues" evidence="1">
    <location>
        <begin position="476"/>
        <end position="494"/>
    </location>
</feature>
<evidence type="ECO:0000256" key="1">
    <source>
        <dbReference type="SAM" id="MobiDB-lite"/>
    </source>
</evidence>
<gene>
    <name evidence="4" type="ORF">BSAL_87025</name>
</gene>
<dbReference type="Gene3D" id="2.30.42.10">
    <property type="match status" value="1"/>
</dbReference>
<feature type="region of interest" description="Disordered" evidence="1">
    <location>
        <begin position="1230"/>
        <end position="1262"/>
    </location>
</feature>
<evidence type="ECO:0000259" key="2">
    <source>
        <dbReference type="PROSITE" id="PS50106"/>
    </source>
</evidence>
<dbReference type="SMART" id="SM00257">
    <property type="entry name" value="LysM"/>
    <property type="match status" value="4"/>
</dbReference>
<feature type="domain" description="PDZ" evidence="2">
    <location>
        <begin position="1942"/>
        <end position="1990"/>
    </location>
</feature>
<feature type="compositionally biased region" description="Polar residues" evidence="1">
    <location>
        <begin position="1002"/>
        <end position="1017"/>
    </location>
</feature>
<keyword evidence="5" id="KW-1185">Reference proteome</keyword>
<dbReference type="Proteomes" id="UP000051952">
    <property type="component" value="Unassembled WGS sequence"/>
</dbReference>
<dbReference type="PROSITE" id="PS51782">
    <property type="entry name" value="LYSM"/>
    <property type="match status" value="1"/>
</dbReference>
<feature type="region of interest" description="Disordered" evidence="1">
    <location>
        <begin position="830"/>
        <end position="915"/>
    </location>
</feature>
<evidence type="ECO:0000259" key="3">
    <source>
        <dbReference type="PROSITE" id="PS51782"/>
    </source>
</evidence>
<feature type="compositionally biased region" description="Polar residues" evidence="1">
    <location>
        <begin position="344"/>
        <end position="361"/>
    </location>
</feature>
<feature type="region of interest" description="Disordered" evidence="1">
    <location>
        <begin position="1112"/>
        <end position="1174"/>
    </location>
</feature>
<feature type="compositionally biased region" description="Polar residues" evidence="1">
    <location>
        <begin position="890"/>
        <end position="904"/>
    </location>
</feature>
<dbReference type="VEuPathDB" id="TriTrypDB:BSAL_87025"/>
<feature type="domain" description="LysM" evidence="3">
    <location>
        <begin position="1173"/>
        <end position="1222"/>
    </location>
</feature>
<feature type="region of interest" description="Disordered" evidence="1">
    <location>
        <begin position="2023"/>
        <end position="2058"/>
    </location>
</feature>
<feature type="region of interest" description="Disordered" evidence="1">
    <location>
        <begin position="696"/>
        <end position="715"/>
    </location>
</feature>
<feature type="region of interest" description="Disordered" evidence="1">
    <location>
        <begin position="153"/>
        <end position="183"/>
    </location>
</feature>
<dbReference type="SUPFAM" id="SSF50156">
    <property type="entry name" value="PDZ domain-like"/>
    <property type="match status" value="1"/>
</dbReference>
<feature type="region of interest" description="Disordered" evidence="1">
    <location>
        <begin position="1503"/>
        <end position="1529"/>
    </location>
</feature>
<reference evidence="5" key="1">
    <citation type="submission" date="2015-09" db="EMBL/GenBank/DDBJ databases">
        <authorList>
            <consortium name="Pathogen Informatics"/>
        </authorList>
    </citation>
    <scope>NUCLEOTIDE SEQUENCE [LARGE SCALE GENOMIC DNA]</scope>
    <source>
        <strain evidence="5">Lake Konstanz</strain>
    </source>
</reference>
<proteinExistence type="predicted"/>
<dbReference type="CDD" id="cd00118">
    <property type="entry name" value="LysM"/>
    <property type="match status" value="3"/>
</dbReference>
<feature type="compositionally biased region" description="Polar residues" evidence="1">
    <location>
        <begin position="840"/>
        <end position="881"/>
    </location>
</feature>
<feature type="compositionally biased region" description="Low complexity" evidence="1">
    <location>
        <begin position="624"/>
        <end position="633"/>
    </location>
</feature>
<protein>
    <recommendedName>
        <fullName evidence="6">LysM domain-containing protein</fullName>
    </recommendedName>
</protein>
<feature type="compositionally biased region" description="Polar residues" evidence="1">
    <location>
        <begin position="1152"/>
        <end position="1165"/>
    </location>
</feature>
<dbReference type="EMBL" id="CYKH01001076">
    <property type="protein sequence ID" value="CUG82265.1"/>
    <property type="molecule type" value="Genomic_DNA"/>
</dbReference>
<dbReference type="Gene3D" id="3.10.350.10">
    <property type="entry name" value="LysM domain"/>
    <property type="match status" value="2"/>
</dbReference>
<feature type="compositionally biased region" description="Polar residues" evidence="1">
    <location>
        <begin position="153"/>
        <end position="162"/>
    </location>
</feature>
<dbReference type="Pfam" id="PF01476">
    <property type="entry name" value="LysM"/>
    <property type="match status" value="4"/>
</dbReference>
<evidence type="ECO:0000313" key="4">
    <source>
        <dbReference type="EMBL" id="CUG82265.1"/>
    </source>
</evidence>
<evidence type="ECO:0000313" key="5">
    <source>
        <dbReference type="Proteomes" id="UP000051952"/>
    </source>
</evidence>
<feature type="region of interest" description="Disordered" evidence="1">
    <location>
        <begin position="453"/>
        <end position="523"/>
    </location>
</feature>
<feature type="compositionally biased region" description="Low complexity" evidence="1">
    <location>
        <begin position="593"/>
        <end position="611"/>
    </location>
</feature>
<evidence type="ECO:0008006" key="6">
    <source>
        <dbReference type="Google" id="ProtNLM"/>
    </source>
</evidence>
<dbReference type="InterPro" id="IPR036034">
    <property type="entry name" value="PDZ_sf"/>
</dbReference>
<name>A0A0S4J1M0_BODSA</name>
<dbReference type="InterPro" id="IPR018392">
    <property type="entry name" value="LysM"/>
</dbReference>
<dbReference type="PROSITE" id="PS50106">
    <property type="entry name" value="PDZ"/>
    <property type="match status" value="1"/>
</dbReference>
<dbReference type="InterPro" id="IPR036779">
    <property type="entry name" value="LysM_dom_sf"/>
</dbReference>
<sequence>MALSQHLQLHRALETVARDRHIKSLQYYDDISVGDDEIPHDELQASAKFHKNISDHSKRVIHLAEVLQALLSKFSAPHISFDEDAEILLLALQEAKKSAKELAEVDNDADKLLQGGTPPRDITRRRHYALSHVVASIWNVFEELSAIENRLTTTQPRAPQQHSTHDTLSHSSGAADEDTEDDGETLEEIAMATGFTVEALQAANPSLVGLRGHEVVPVGTSLRLPSVVAITDADRASAAAAIAAVSAFERASNASIQSDRHRIREGSSGQPELIENNHNSAVSEEDTTTGETLADIAAKTGVSLRTLEELNQEIVARYHPTRDVIPIGTPVRIPEAAALAMSEQITASSSSRNTSQATAPSRSGVVDRPSRATSNSSRRLASHNHHRESYPTNSSRGGSYTDGARSASSQQRKHRTTATAQTQSYNDTETLADIAKATDVTIAELRFANPSFAAYGDHTPLPPDTKLIIPSFTSSSEEDEDGRDVGAQDEEDDDAVVRRLSATKGPDNASAVSTSNRSSEDRGDTLAEVAALYGTTVDELVEHNPQLSGFGPDDFLPVGLSIQIPSGVHHSRSSSRQSAPPHETVDAARRKSSASTTSSQPKQQQQQQVQSGGKHVEDIVASGDDTPPSTSSSNQHHQAQHGGVPTASSSPPPHTIASLANALGVSEEAIRLWNPFLQHVGSDQVLAAGCPIRIPTHNSSSRAPPTDDEEETANNDTVSSVVLDQEDDEQHGVDIVASVPRHQRSDTSQSSLSLHEAVQKHRPLPSALQAPGQTTATSSPKSAAGVATPAASTTLAMIAAEFSLTTQQIRRLNPHLKDLGDDALIPPFTSLLLPKKPDSADQQSTDGSAPLPSSASRGASPVSTSTTIDKPTNEDQPSQRVTAPRGVSEGQKSSATDGGRSSTYFDDDDDEDDGAVVHEDAPAARGSLAEGQNILSGDEGPAPLANPPIPAAAAAATPRASLITIAQTLRVSVEELRELNPKLRQYPEHLPLPMSANVVVPSRSTSLKSHQSTTSSGPLLVTKEVHAVPPRRVVDSSSDEDDDEQQQPHLQQPPPPPPQHHQETLASVSERYNIPISIIRDHNPSVSALGKHDPIPASTALKLPLTAAQRQKLVEPSTNPLSSVATSSQRASSIGSTGSSASTNHQRHVRTAGSTSPNVSPSTPATLIRPNEHLCTGKNGGDTLKSIALKYHVSVTALRHLNPAFQSCDTTAALPAGITLQIPHVHSSTIASNTTSASQHHRPSVGGRTVSQTSARSEGRVSTIVDDDEQLREATPRDTLYSDASRIHDERLLYSEEETMTSPNHSARLLASEAAVHNNSTVSNATTSQHHHERTSHTSSVIVQKLTSKYRHEELYVEDSDEEVEDENDGQQAAHVQRADVDEAVDEEPEQVDHVRQDIHQPYFEEDESFQQIERVTIKTTSTAQEKDESAGAPFVEGRNTALEGVAMIRAGGESIQQLVRRLQLREPELRAENPQLQHYHHTKPLPNDMLIAIPRASVVEQQPANTTTRRAAPNHENSPAASQQQHQAPKIVFVDPQSTSPAQSKPSVSFVSKNAPKTWESDGMTTVSQVCTKFFVREDVLREWNPFLRRYHSKTVVPPGATIYLEPRPLENRAHEKKGSAVVGWDSVGEGGSDGLPLYVKVEAGVHVSLKTIALRHHLHEGGIRKLNPHVTQFPFDALLPAGTAVCVRAPALTRWESRIPNERIASVKVLESKCNGLIRQRYFLNWKALCILRVNSKEVEQAELKDERDQLHEQVAIGKMCEADLRRRVTELRMVVDSMRGSSPTRYHHGSSSTASSVIAQGIHPSSSPVRNISPYRNAVVAPPPASYNAFVSKSVDRAASLVNVAGVSGGGSPARVRLSRGREISPMRRTPVVADVGGVAWMSQPERVQSISPVRAASGTRTLSPSAPHHQLRLVQAVAQELFAEHSTSPAPASTTRATISPRRGQKPSLGLMLSGLRIAGVTGSAEAAGIRVNDAVLRVDGKLVSNAVSFRDSVARAPGPRVCITVQHAEGGSTAFMLPLYPPTPTSSTSRPNGSTTSSAPRTTSPNRRLLSKR</sequence>
<feature type="compositionally biased region" description="Acidic residues" evidence="1">
    <location>
        <begin position="905"/>
        <end position="914"/>
    </location>
</feature>
<feature type="compositionally biased region" description="Low complexity" evidence="1">
    <location>
        <begin position="2030"/>
        <end position="2058"/>
    </location>
</feature>
<feature type="region of interest" description="Disordered" evidence="1">
    <location>
        <begin position="344"/>
        <end position="424"/>
    </location>
</feature>
<feature type="region of interest" description="Disordered" evidence="1">
    <location>
        <begin position="736"/>
        <end position="785"/>
    </location>
</feature>
<organism evidence="4 5">
    <name type="scientific">Bodo saltans</name>
    <name type="common">Flagellated protozoan</name>
    <dbReference type="NCBI Taxonomy" id="75058"/>
    <lineage>
        <taxon>Eukaryota</taxon>
        <taxon>Discoba</taxon>
        <taxon>Euglenozoa</taxon>
        <taxon>Kinetoplastea</taxon>
        <taxon>Metakinetoplastina</taxon>
        <taxon>Eubodonida</taxon>
        <taxon>Bodonidae</taxon>
        <taxon>Bodo</taxon>
    </lineage>
</organism>
<feature type="region of interest" description="Disordered" evidence="1">
    <location>
        <begin position="1001"/>
        <end position="1064"/>
    </location>
</feature>
<feature type="compositionally biased region" description="Low complexity" evidence="1">
    <location>
        <begin position="1122"/>
        <end position="1143"/>
    </location>
</feature>
<feature type="compositionally biased region" description="Low complexity" evidence="1">
    <location>
        <begin position="1930"/>
        <end position="1945"/>
    </location>
</feature>
<feature type="region of interest" description="Disordered" evidence="1">
    <location>
        <begin position="566"/>
        <end position="655"/>
    </location>
</feature>
<feature type="compositionally biased region" description="Polar residues" evidence="1">
    <location>
        <begin position="771"/>
        <end position="781"/>
    </location>
</feature>
<accession>A0A0S4J1M0</accession>
<feature type="region of interest" description="Disordered" evidence="1">
    <location>
        <begin position="1929"/>
        <end position="1949"/>
    </location>
</feature>
<feature type="compositionally biased region" description="Low complexity" evidence="1">
    <location>
        <begin position="1519"/>
        <end position="1529"/>
    </location>
</feature>